<evidence type="ECO:0000259" key="4">
    <source>
        <dbReference type="PROSITE" id="PS50930"/>
    </source>
</evidence>
<feature type="domain" description="Response regulatory" evidence="3">
    <location>
        <begin position="6"/>
        <end position="123"/>
    </location>
</feature>
<dbReference type="SMART" id="SM00850">
    <property type="entry name" value="LytTR"/>
    <property type="match status" value="1"/>
</dbReference>
<dbReference type="GO" id="GO:0000160">
    <property type="term" value="P:phosphorelay signal transduction system"/>
    <property type="evidence" value="ECO:0007669"/>
    <property type="project" value="InterPro"/>
</dbReference>
<dbReference type="Gene3D" id="2.40.50.1020">
    <property type="entry name" value="LytTr DNA-binding domain"/>
    <property type="match status" value="1"/>
</dbReference>
<dbReference type="AlphaFoldDB" id="A0A926KPI1"/>
<dbReference type="InterPro" id="IPR007492">
    <property type="entry name" value="LytTR_DNA-bd_dom"/>
</dbReference>
<dbReference type="Pfam" id="PF00072">
    <property type="entry name" value="Response_reg"/>
    <property type="match status" value="1"/>
</dbReference>
<dbReference type="PANTHER" id="PTHR44591:SF3">
    <property type="entry name" value="RESPONSE REGULATORY DOMAIN-CONTAINING PROTEIN"/>
    <property type="match status" value="1"/>
</dbReference>
<dbReference type="Proteomes" id="UP000650466">
    <property type="component" value="Unassembled WGS sequence"/>
</dbReference>
<dbReference type="InterPro" id="IPR050595">
    <property type="entry name" value="Bact_response_regulator"/>
</dbReference>
<reference evidence="5" key="1">
    <citation type="submission" date="2020-09" db="EMBL/GenBank/DDBJ databases">
        <title>Draft Genome Sequence of Paenibacillus sp. WST5.</title>
        <authorList>
            <person name="Bao Z."/>
        </authorList>
    </citation>
    <scope>NUCLEOTIDE SEQUENCE</scope>
    <source>
        <strain evidence="5">WST5</strain>
    </source>
</reference>
<sequence length="258" mass="29394">MNHPFTVAIVEDNYWAGKLLQSYCEQCGLEVISIVSDGQAFLRQYDEFRPDILLVDIGLQGDLDGISMVHSLREAGHRLKVIMVSGTTNIDHVLTAFHDLGSLYFLSKPVLFPKFQTAIQKAISEIEMERSSIAQAPEPKQSKWITVKNQKSQLPISEDSILYAEKEEKRLTRIHLVNGDRIEASTNLTDILAQSTPYLYSPFKGFLVNMRYVASYVKESGFPTSRRFLIHLKHTSAKIPLSRNLQKEFAQLLQELHR</sequence>
<feature type="modified residue" description="4-aspartylphosphate" evidence="2">
    <location>
        <position position="56"/>
    </location>
</feature>
<feature type="domain" description="HTH LytTR-type" evidence="4">
    <location>
        <begin position="145"/>
        <end position="255"/>
    </location>
</feature>
<dbReference type="Gene3D" id="3.40.50.2300">
    <property type="match status" value="1"/>
</dbReference>
<dbReference type="InterPro" id="IPR001789">
    <property type="entry name" value="Sig_transdc_resp-reg_receiver"/>
</dbReference>
<evidence type="ECO:0000256" key="2">
    <source>
        <dbReference type="PROSITE-ProRule" id="PRU00169"/>
    </source>
</evidence>
<dbReference type="InterPro" id="IPR011006">
    <property type="entry name" value="CheY-like_superfamily"/>
</dbReference>
<dbReference type="PANTHER" id="PTHR44591">
    <property type="entry name" value="STRESS RESPONSE REGULATOR PROTEIN 1"/>
    <property type="match status" value="1"/>
</dbReference>
<accession>A0A926KPI1</accession>
<dbReference type="GO" id="GO:0003677">
    <property type="term" value="F:DNA binding"/>
    <property type="evidence" value="ECO:0007669"/>
    <property type="project" value="InterPro"/>
</dbReference>
<comment type="caution">
    <text evidence="5">The sequence shown here is derived from an EMBL/GenBank/DDBJ whole genome shotgun (WGS) entry which is preliminary data.</text>
</comment>
<keyword evidence="1 2" id="KW-0597">Phosphoprotein</keyword>
<evidence type="ECO:0000259" key="3">
    <source>
        <dbReference type="PROSITE" id="PS50110"/>
    </source>
</evidence>
<evidence type="ECO:0000313" key="6">
    <source>
        <dbReference type="Proteomes" id="UP000650466"/>
    </source>
</evidence>
<dbReference type="SUPFAM" id="SSF52172">
    <property type="entry name" value="CheY-like"/>
    <property type="match status" value="1"/>
</dbReference>
<dbReference type="PROSITE" id="PS50110">
    <property type="entry name" value="RESPONSE_REGULATORY"/>
    <property type="match status" value="1"/>
</dbReference>
<gene>
    <name evidence="5" type="ORF">ICC18_07095</name>
</gene>
<proteinExistence type="predicted"/>
<dbReference type="RefSeq" id="WP_188173655.1">
    <property type="nucleotide sequence ID" value="NZ_JACVVD010000002.1"/>
</dbReference>
<dbReference type="SMART" id="SM00448">
    <property type="entry name" value="REC"/>
    <property type="match status" value="1"/>
</dbReference>
<organism evidence="5 6">
    <name type="scientific">Paenibacillus sedimenti</name>
    <dbReference type="NCBI Taxonomy" id="2770274"/>
    <lineage>
        <taxon>Bacteria</taxon>
        <taxon>Bacillati</taxon>
        <taxon>Bacillota</taxon>
        <taxon>Bacilli</taxon>
        <taxon>Bacillales</taxon>
        <taxon>Paenibacillaceae</taxon>
        <taxon>Paenibacillus</taxon>
    </lineage>
</organism>
<evidence type="ECO:0000313" key="5">
    <source>
        <dbReference type="EMBL" id="MBD0379874.1"/>
    </source>
</evidence>
<protein>
    <submittedName>
        <fullName evidence="5">Response regulator transcription factor</fullName>
    </submittedName>
</protein>
<keyword evidence="6" id="KW-1185">Reference proteome</keyword>
<dbReference type="CDD" id="cd00156">
    <property type="entry name" value="REC"/>
    <property type="match status" value="1"/>
</dbReference>
<evidence type="ECO:0000256" key="1">
    <source>
        <dbReference type="ARBA" id="ARBA00022553"/>
    </source>
</evidence>
<name>A0A926KPI1_9BACL</name>
<dbReference type="EMBL" id="JACVVD010000002">
    <property type="protein sequence ID" value="MBD0379874.1"/>
    <property type="molecule type" value="Genomic_DNA"/>
</dbReference>
<dbReference type="Pfam" id="PF04397">
    <property type="entry name" value="LytTR"/>
    <property type="match status" value="1"/>
</dbReference>
<dbReference type="PROSITE" id="PS50930">
    <property type="entry name" value="HTH_LYTTR"/>
    <property type="match status" value="1"/>
</dbReference>